<reference evidence="2" key="1">
    <citation type="submission" date="2018-10" db="EMBL/GenBank/DDBJ databases">
        <title>Hidden diversity of soil giant viruses.</title>
        <authorList>
            <person name="Schulz F."/>
            <person name="Alteio L."/>
            <person name="Goudeau D."/>
            <person name="Ryan E.M."/>
            <person name="Malmstrom R.R."/>
            <person name="Blanchard J."/>
            <person name="Woyke T."/>
        </authorList>
    </citation>
    <scope>NUCLEOTIDE SEQUENCE</scope>
    <source>
        <strain evidence="2">HAV1</strain>
    </source>
</reference>
<evidence type="ECO:0000256" key="1">
    <source>
        <dbReference type="SAM" id="Phobius"/>
    </source>
</evidence>
<accession>A0A3G5A2Y6</accession>
<organism evidence="2">
    <name type="scientific">Harvfovirus sp</name>
    <dbReference type="NCBI Taxonomy" id="2487768"/>
    <lineage>
        <taxon>Viruses</taxon>
        <taxon>Varidnaviria</taxon>
        <taxon>Bamfordvirae</taxon>
        <taxon>Nucleocytoviricota</taxon>
        <taxon>Megaviricetes</taxon>
        <taxon>Imitervirales</taxon>
        <taxon>Mimiviridae</taxon>
        <taxon>Klosneuvirinae</taxon>
    </lineage>
</organism>
<dbReference type="EMBL" id="MK072250">
    <property type="protein sequence ID" value="AYV80864.1"/>
    <property type="molecule type" value="Genomic_DNA"/>
</dbReference>
<keyword evidence="1" id="KW-1133">Transmembrane helix</keyword>
<gene>
    <name evidence="2" type="ORF">Harvfovirus8_25</name>
</gene>
<feature type="transmembrane region" description="Helical" evidence="1">
    <location>
        <begin position="740"/>
        <end position="760"/>
    </location>
</feature>
<evidence type="ECO:0000313" key="2">
    <source>
        <dbReference type="EMBL" id="AYV80864.1"/>
    </source>
</evidence>
<keyword evidence="1" id="KW-0812">Transmembrane</keyword>
<proteinExistence type="predicted"/>
<name>A0A3G5A2Y6_9VIRU</name>
<keyword evidence="1" id="KW-0472">Membrane</keyword>
<protein>
    <submittedName>
        <fullName evidence="2">Uncharacterized protein</fullName>
    </submittedName>
</protein>
<sequence>MSNGLLKNGQNLETLSGGERLQTVPDGQYYFSSGDQVERELKGPANYFKYNLLLGKNFGFLKNSENKCIGVGTTPGACDENNKNLLFTLTTDGRLFNYGDGKFRTASLCVDPNGDKGRIFITEIMPRSSNSISLWTDRPLSELTDNYIEGSWFNYRFAENCGARGEYPTCDCSCGAGPCPTNQTQVAGVSCEGIYQRRFCLLTEWPAGNEELCARGDARVKVDQNFNNKLDILKCKSVKPVKVCGQIPWEFTTKTGKNTAVWAPWSGETADSQDVVDFCSQHDSFRNVPFLDSSSSYPNCNEWCRNQERRTDGKRNRCLDAKAKYCSKYTSDINCVDYCKDSDICFGALKTFCQGDNLKSPVCQNYCNKEGVTCDAELEKFCKGMCVKNGDKYDCSVALKPETKAICGCFLPEDFYTEITDAITKKYNLPNYTPSLKQCYYPACSQSDWKPALERKEKTKCPEVNACIQVSNIDISGHFTGDITVENNIASCGAITAKPGNCKVLTQFENPDGKCVDCPGLDPKHPETSMTLAKTSSKYIKTCICSGENYLFDRVNKTCKKCPPGTILDDLKENCVGEVTCPQNQYFNTSTNQCENCKLPDQIQEKGNPFSCVDLSSTCDKDKFYDKSLNPPACNKCPKGQKPTANNKACEDYCTVPLVYDPSTGTDSCISCKPPLTYDSILKNCVTCDIDKIPNEGGIGCHACDKGFVVSADKTKCVEGGGGGGGDDHEGETFWAKYRIYIIIAIIVILLLSSCCFYFWRKR</sequence>